<evidence type="ECO:0000256" key="1">
    <source>
        <dbReference type="SAM" id="MobiDB-lite"/>
    </source>
</evidence>
<dbReference type="EMBL" id="BGPR01002577">
    <property type="protein sequence ID" value="GBM75780.1"/>
    <property type="molecule type" value="Genomic_DNA"/>
</dbReference>
<organism evidence="2 3">
    <name type="scientific">Araneus ventricosus</name>
    <name type="common">Orbweaver spider</name>
    <name type="synonym">Epeira ventricosa</name>
    <dbReference type="NCBI Taxonomy" id="182803"/>
    <lineage>
        <taxon>Eukaryota</taxon>
        <taxon>Metazoa</taxon>
        <taxon>Ecdysozoa</taxon>
        <taxon>Arthropoda</taxon>
        <taxon>Chelicerata</taxon>
        <taxon>Arachnida</taxon>
        <taxon>Araneae</taxon>
        <taxon>Araneomorphae</taxon>
        <taxon>Entelegynae</taxon>
        <taxon>Araneoidea</taxon>
        <taxon>Araneidae</taxon>
        <taxon>Araneus</taxon>
    </lineage>
</organism>
<name>A0A4Y2IDY5_ARAVE</name>
<accession>A0A4Y2IDY5</accession>
<gene>
    <name evidence="2" type="ORF">AVEN_7018_1</name>
</gene>
<feature type="region of interest" description="Disordered" evidence="1">
    <location>
        <begin position="204"/>
        <end position="244"/>
    </location>
</feature>
<evidence type="ECO:0000313" key="2">
    <source>
        <dbReference type="EMBL" id="GBM75780.1"/>
    </source>
</evidence>
<feature type="compositionally biased region" description="Polar residues" evidence="1">
    <location>
        <begin position="234"/>
        <end position="244"/>
    </location>
</feature>
<protein>
    <submittedName>
        <fullName evidence="2">Uncharacterized protein</fullName>
    </submittedName>
</protein>
<evidence type="ECO:0000313" key="3">
    <source>
        <dbReference type="Proteomes" id="UP000499080"/>
    </source>
</evidence>
<sequence>MGSKFDSIEDPQCTQVTTVGLKSPPSGVEAWRGRCRFKLHPRHMITVQVCENYVFQDDNEIILRQLFTYKKQGEERSSTLTCDAAVTRESFLRDFSPLSQKERENRERAAERGRDPASWLALLYIDLHPDSRRGGKKCGLVTSDAPFLLLPSSRTTPNRVAWWPNGKVSASGPEGSRFETRFHRRYFVDAGLLQVKSYVWGQTPPAGMVRKSGNGVTPRVSSPSSDRGIKLRGPSQNSPRVASK</sequence>
<comment type="caution">
    <text evidence="2">The sequence shown here is derived from an EMBL/GenBank/DDBJ whole genome shotgun (WGS) entry which is preliminary data.</text>
</comment>
<reference evidence="2 3" key="1">
    <citation type="journal article" date="2019" name="Sci. Rep.">
        <title>Orb-weaving spider Araneus ventricosus genome elucidates the spidroin gene catalogue.</title>
        <authorList>
            <person name="Kono N."/>
            <person name="Nakamura H."/>
            <person name="Ohtoshi R."/>
            <person name="Moran D.A.P."/>
            <person name="Shinohara A."/>
            <person name="Yoshida Y."/>
            <person name="Fujiwara M."/>
            <person name="Mori M."/>
            <person name="Tomita M."/>
            <person name="Arakawa K."/>
        </authorList>
    </citation>
    <scope>NUCLEOTIDE SEQUENCE [LARGE SCALE GENOMIC DNA]</scope>
</reference>
<dbReference type="Proteomes" id="UP000499080">
    <property type="component" value="Unassembled WGS sequence"/>
</dbReference>
<dbReference type="AlphaFoldDB" id="A0A4Y2IDY5"/>
<keyword evidence="3" id="KW-1185">Reference proteome</keyword>
<proteinExistence type="predicted"/>